<dbReference type="RefSeq" id="WP_334477745.1">
    <property type="nucleotide sequence ID" value="NZ_JAZHRV010000001.1"/>
</dbReference>
<protein>
    <recommendedName>
        <fullName evidence="4">High-affinity nickel-transport family protein</fullName>
    </recommendedName>
</protein>
<accession>A0ABU8B505</accession>
<feature type="transmembrane region" description="Helical" evidence="1">
    <location>
        <begin position="271"/>
        <end position="290"/>
    </location>
</feature>
<dbReference type="InterPro" id="IPR052776">
    <property type="entry name" value="Chloro_ReproSupport/MetalTrans"/>
</dbReference>
<dbReference type="PANTHER" id="PTHR33876:SF4">
    <property type="entry name" value="CHLOROPLAST PROTEIN FOR GROWTH AND FERTILITY 2"/>
    <property type="match status" value="1"/>
</dbReference>
<feature type="transmembrane region" description="Helical" evidence="1">
    <location>
        <begin position="231"/>
        <end position="259"/>
    </location>
</feature>
<gene>
    <name evidence="2" type="ORF">V1286_000828</name>
</gene>
<keyword evidence="1" id="KW-1133">Transmembrane helix</keyword>
<keyword evidence="3" id="KW-1185">Reference proteome</keyword>
<proteinExistence type="predicted"/>
<evidence type="ECO:0000313" key="2">
    <source>
        <dbReference type="EMBL" id="MEH2553299.1"/>
    </source>
</evidence>
<keyword evidence="1" id="KW-0812">Transmembrane</keyword>
<sequence length="307" mass="32548">MDQLSRAAVSSWAIRVKSSWLRCHLETCAMTEAALNVVSFLFLGFFLGMRHATDADHVVAIATIVSRERSVAGSALIGAAWGIGHTVTVMAVGTAIIVFGVVIPPRLGMSMEFAVGIMLVLLGVLTLTGMGRAGGAAHARASVPGGHELDVHDHLHAHGDYLHRHPHGHGPGAHGHADKQTPLARLDRSVLGRIALYGWLRPFVVGLVHGLAGSAAIALMILSIIREPVAALGYLLLFGLGTIVGMMLITLILSAPFTFTAVNLPKFNWRLRVASGLVSFCFGVVLIYGIGFAEGGLFTDAPIWEPH</sequence>
<dbReference type="EMBL" id="JAZHRV010000001">
    <property type="protein sequence ID" value="MEH2553299.1"/>
    <property type="molecule type" value="Genomic_DNA"/>
</dbReference>
<dbReference type="Proteomes" id="UP001364224">
    <property type="component" value="Unassembled WGS sequence"/>
</dbReference>
<dbReference type="PANTHER" id="PTHR33876">
    <property type="entry name" value="UNNAMED PRODUCT"/>
    <property type="match status" value="1"/>
</dbReference>
<evidence type="ECO:0000313" key="3">
    <source>
        <dbReference type="Proteomes" id="UP001364224"/>
    </source>
</evidence>
<comment type="caution">
    <text evidence="2">The sequence shown here is derived from an EMBL/GenBank/DDBJ whole genome shotgun (WGS) entry which is preliminary data.</text>
</comment>
<feature type="transmembrane region" description="Helical" evidence="1">
    <location>
        <begin position="109"/>
        <end position="130"/>
    </location>
</feature>
<feature type="transmembrane region" description="Helical" evidence="1">
    <location>
        <begin position="70"/>
        <end position="103"/>
    </location>
</feature>
<name>A0ABU8B505_9BRAD</name>
<reference evidence="2 3" key="1">
    <citation type="submission" date="2024-02" db="EMBL/GenBank/DDBJ databases">
        <title>Adaptive strategies in a cosmopolitan and abundant soil bacterium.</title>
        <authorList>
            <person name="Carini P."/>
        </authorList>
    </citation>
    <scope>NUCLEOTIDE SEQUENCE [LARGE SCALE GENOMIC DNA]</scope>
    <source>
        <strain evidence="2 3">AZCC 1608</strain>
    </source>
</reference>
<keyword evidence="1" id="KW-0472">Membrane</keyword>
<evidence type="ECO:0000256" key="1">
    <source>
        <dbReference type="SAM" id="Phobius"/>
    </source>
</evidence>
<organism evidence="2 3">
    <name type="scientific">Bradyrhizobium algeriense</name>
    <dbReference type="NCBI Taxonomy" id="634784"/>
    <lineage>
        <taxon>Bacteria</taxon>
        <taxon>Pseudomonadati</taxon>
        <taxon>Pseudomonadota</taxon>
        <taxon>Alphaproteobacteria</taxon>
        <taxon>Hyphomicrobiales</taxon>
        <taxon>Nitrobacteraceae</taxon>
        <taxon>Bradyrhizobium</taxon>
    </lineage>
</organism>
<evidence type="ECO:0008006" key="4">
    <source>
        <dbReference type="Google" id="ProtNLM"/>
    </source>
</evidence>
<feature type="transmembrane region" description="Helical" evidence="1">
    <location>
        <begin position="203"/>
        <end position="225"/>
    </location>
</feature>